<dbReference type="SUPFAM" id="SSF88659">
    <property type="entry name" value="Sigma3 and sigma4 domains of RNA polymerase sigma factors"/>
    <property type="match status" value="1"/>
</dbReference>
<dbReference type="Pfam" id="PF04542">
    <property type="entry name" value="Sigma70_r2"/>
    <property type="match status" value="1"/>
</dbReference>
<dbReference type="OrthoDB" id="1163416at2"/>
<name>A0A554VAV9_9FLAO</name>
<reference evidence="7 8" key="1">
    <citation type="submission" date="2019-07" db="EMBL/GenBank/DDBJ databases">
        <title>The draft genome sequence of Aquimarina algiphila M91.</title>
        <authorList>
            <person name="Meng X."/>
        </authorList>
    </citation>
    <scope>NUCLEOTIDE SEQUENCE [LARGE SCALE GENOMIC DNA]</scope>
    <source>
        <strain evidence="7 8">M91</strain>
    </source>
</reference>
<sequence>MGKENNNKIITAFIQNDDKILKEFYVKHLPMVIRYVNKNSGNEYDAKDVFQDAMVIVYEKVKNNTLDISCSLGTYVYGISKNLWRNRLRKNDKIIITEDITTNDGEGVETIIENIDRLDKIFLIQKYLLELGEGCKEILLLFFAGYSLREIAEKRKLTEAYARKRKFICQKQLMEKAEKDPIFKELKESSNYK</sequence>
<evidence type="ECO:0000256" key="5">
    <source>
        <dbReference type="ARBA" id="ARBA00023163"/>
    </source>
</evidence>
<dbReference type="NCBIfam" id="TIGR02937">
    <property type="entry name" value="sigma70-ECF"/>
    <property type="match status" value="1"/>
</dbReference>
<comment type="caution">
    <text evidence="7">The sequence shown here is derived from an EMBL/GenBank/DDBJ whole genome shotgun (WGS) entry which is preliminary data.</text>
</comment>
<evidence type="ECO:0000256" key="3">
    <source>
        <dbReference type="ARBA" id="ARBA00023082"/>
    </source>
</evidence>
<dbReference type="AlphaFoldDB" id="A0A554VAV9"/>
<keyword evidence="3" id="KW-0731">Sigma factor</keyword>
<keyword evidence="5" id="KW-0804">Transcription</keyword>
<dbReference type="InterPro" id="IPR014284">
    <property type="entry name" value="RNA_pol_sigma-70_dom"/>
</dbReference>
<dbReference type="InterPro" id="IPR039425">
    <property type="entry name" value="RNA_pol_sigma-70-like"/>
</dbReference>
<organism evidence="7 8">
    <name type="scientific">Aquimarina algiphila</name>
    <dbReference type="NCBI Taxonomy" id="2047982"/>
    <lineage>
        <taxon>Bacteria</taxon>
        <taxon>Pseudomonadati</taxon>
        <taxon>Bacteroidota</taxon>
        <taxon>Flavobacteriia</taxon>
        <taxon>Flavobacteriales</taxon>
        <taxon>Flavobacteriaceae</taxon>
        <taxon>Aquimarina</taxon>
    </lineage>
</organism>
<dbReference type="EMBL" id="VLNR01000110">
    <property type="protein sequence ID" value="TSE03455.1"/>
    <property type="molecule type" value="Genomic_DNA"/>
</dbReference>
<dbReference type="InterPro" id="IPR036388">
    <property type="entry name" value="WH-like_DNA-bd_sf"/>
</dbReference>
<dbReference type="Proteomes" id="UP000318833">
    <property type="component" value="Unassembled WGS sequence"/>
</dbReference>
<accession>A0A554VAV9</accession>
<evidence type="ECO:0000256" key="2">
    <source>
        <dbReference type="ARBA" id="ARBA00023015"/>
    </source>
</evidence>
<keyword evidence="4" id="KW-0238">DNA-binding</keyword>
<dbReference type="PANTHER" id="PTHR43133">
    <property type="entry name" value="RNA POLYMERASE ECF-TYPE SIGMA FACTO"/>
    <property type="match status" value="1"/>
</dbReference>
<dbReference type="InterPro" id="IPR007627">
    <property type="entry name" value="RNA_pol_sigma70_r2"/>
</dbReference>
<proteinExistence type="inferred from homology"/>
<dbReference type="Gene3D" id="1.10.1740.10">
    <property type="match status" value="1"/>
</dbReference>
<evidence type="ECO:0000259" key="6">
    <source>
        <dbReference type="Pfam" id="PF04542"/>
    </source>
</evidence>
<protein>
    <submittedName>
        <fullName evidence="7">Sigma-70 family RNA polymerase sigma factor</fullName>
    </submittedName>
</protein>
<evidence type="ECO:0000313" key="8">
    <source>
        <dbReference type="Proteomes" id="UP000318833"/>
    </source>
</evidence>
<dbReference type="GO" id="GO:0003677">
    <property type="term" value="F:DNA binding"/>
    <property type="evidence" value="ECO:0007669"/>
    <property type="project" value="UniProtKB-KW"/>
</dbReference>
<dbReference type="SUPFAM" id="SSF88946">
    <property type="entry name" value="Sigma2 domain of RNA polymerase sigma factors"/>
    <property type="match status" value="1"/>
</dbReference>
<comment type="similarity">
    <text evidence="1">Belongs to the sigma-70 factor family. ECF subfamily.</text>
</comment>
<keyword evidence="2" id="KW-0805">Transcription regulation</keyword>
<dbReference type="Gene3D" id="1.10.10.10">
    <property type="entry name" value="Winged helix-like DNA-binding domain superfamily/Winged helix DNA-binding domain"/>
    <property type="match status" value="1"/>
</dbReference>
<dbReference type="InterPro" id="IPR013324">
    <property type="entry name" value="RNA_pol_sigma_r3/r4-like"/>
</dbReference>
<dbReference type="GO" id="GO:0016987">
    <property type="term" value="F:sigma factor activity"/>
    <property type="evidence" value="ECO:0007669"/>
    <property type="project" value="UniProtKB-KW"/>
</dbReference>
<dbReference type="InterPro" id="IPR013325">
    <property type="entry name" value="RNA_pol_sigma_r2"/>
</dbReference>
<evidence type="ECO:0000256" key="4">
    <source>
        <dbReference type="ARBA" id="ARBA00023125"/>
    </source>
</evidence>
<gene>
    <name evidence="7" type="ORF">FOF46_29240</name>
</gene>
<dbReference type="RefSeq" id="WP_109438750.1">
    <property type="nucleotide sequence ID" value="NZ_CANLFO010000011.1"/>
</dbReference>
<feature type="domain" description="RNA polymerase sigma-70 region 2" evidence="6">
    <location>
        <begin position="25"/>
        <end position="93"/>
    </location>
</feature>
<evidence type="ECO:0000256" key="1">
    <source>
        <dbReference type="ARBA" id="ARBA00010641"/>
    </source>
</evidence>
<dbReference type="GO" id="GO:0006352">
    <property type="term" value="P:DNA-templated transcription initiation"/>
    <property type="evidence" value="ECO:0007669"/>
    <property type="project" value="InterPro"/>
</dbReference>
<dbReference type="PANTHER" id="PTHR43133:SF8">
    <property type="entry name" value="RNA POLYMERASE SIGMA FACTOR HI_1459-RELATED"/>
    <property type="match status" value="1"/>
</dbReference>
<evidence type="ECO:0000313" key="7">
    <source>
        <dbReference type="EMBL" id="TSE03455.1"/>
    </source>
</evidence>
<keyword evidence="8" id="KW-1185">Reference proteome</keyword>